<feature type="compositionally biased region" description="Basic and acidic residues" evidence="3">
    <location>
        <begin position="39"/>
        <end position="52"/>
    </location>
</feature>
<dbReference type="GO" id="GO:0005739">
    <property type="term" value="C:mitochondrion"/>
    <property type="evidence" value="ECO:0000318"/>
    <property type="project" value="GO_Central"/>
</dbReference>
<dbReference type="Pfam" id="PF13041">
    <property type="entry name" value="PPR_2"/>
    <property type="match status" value="8"/>
</dbReference>
<dbReference type="Gene3D" id="1.25.40.10">
    <property type="entry name" value="Tetratricopeptide repeat domain"/>
    <property type="match status" value="9"/>
</dbReference>
<dbReference type="Pfam" id="PF01535">
    <property type="entry name" value="PPR"/>
    <property type="match status" value="4"/>
</dbReference>
<dbReference type="Pfam" id="PF12854">
    <property type="entry name" value="PPR_1"/>
    <property type="match status" value="1"/>
</dbReference>
<evidence type="ECO:0000313" key="5">
    <source>
        <dbReference type="Proteomes" id="UP000036987"/>
    </source>
</evidence>
<feature type="repeat" description="PPR" evidence="2">
    <location>
        <begin position="572"/>
        <end position="606"/>
    </location>
</feature>
<feature type="compositionally biased region" description="Polar residues" evidence="3">
    <location>
        <begin position="53"/>
        <end position="63"/>
    </location>
</feature>
<dbReference type="PROSITE" id="PS51375">
    <property type="entry name" value="PPR"/>
    <property type="match status" value="17"/>
</dbReference>
<keyword evidence="5" id="KW-1185">Reference proteome</keyword>
<feature type="repeat" description="PPR" evidence="2">
    <location>
        <begin position="252"/>
        <end position="286"/>
    </location>
</feature>
<dbReference type="GO" id="GO:0006396">
    <property type="term" value="P:RNA processing"/>
    <property type="evidence" value="ECO:0000318"/>
    <property type="project" value="GO_Central"/>
</dbReference>
<feature type="repeat" description="PPR" evidence="2">
    <location>
        <begin position="497"/>
        <end position="532"/>
    </location>
</feature>
<evidence type="ECO:0000313" key="4">
    <source>
        <dbReference type="EMBL" id="KMZ61606.1"/>
    </source>
</evidence>
<sequence length="1179" mass="134069">MVGCMGDDLFLGPKLRLNPGETMRSSKRVSVCSHLKNSRGRERRSGSSDDGTKTLNSGQYHSSTAQRQNTSIYKILTLHRWESLNLMNYRIVPLRVVHGNLAMKYLDWVVTQQQQHQPLHKIIHIYCITIHILVRARMYTSAKAILHHLSKNGNISTAALFNALMDTYRCCNSNPSVFDLLIKTYINHDANHLTNAMSTFRFMTNRGFKPSVCSCNSILSAIAKCPQQQQQKMTTSVWVFFKEIIRKRIRPNVITFNTVLNSLFMDGKFQKGHYLLEEMVEIGCKPTTATYNILLNCYFKKGKLKDVSRVIGIMRSSGIKADVYTYNILIRSLCEDSRASRAYLCLGKMRKQGLYPNEITYNTIIYGFCKENNMEIATKVVDEMISHNLMLNPVTYNTLIHGYCRNQDMDSALRLLKELEEFNLPPDEASYAPILHGFCKISMFDAAVDLLEKMKLKGVVPNRVIYTILIDGFCKKGFLFQALQYFTAMFESGIDPDVITYSSLVNGFCKQGKLTRQSQGLLCRMVKVGVPSNAILQATLIHNSCKQGNIMEAMEFYTNMHHLSNGRHHTADLITCNTIITGLCRNGYLREAEEFMHHMSRMKGLPNSRTFDCLINGHCTQSDRPMGSSLLLLDEMVKQGHSLSIYTYGILLKGICRGGTVEEAKSFFCNKLLSIPSTIDNVTCNTLLLKLFSKDGSPKDALALYDAMVENDILPDNYTYTILINGFCNHGKLVLAMYILNIMIQRKIFPVHVAYTCIMDGLLKNGHQKAAFYLFQEMTMNSKNNDNRKRITPDVATFNTMIDGYSKAGQKVEILVPMMLDQGVFPNLITYNILLHGNSKKKDLSSLFYLYKMLIRQGFIPDRITYHALIVGLYECGLLDHIGLKFLEKMNSKAVAPDRSTFHMLLARFTSRVDIRNIFRIVTCMNNLGLSLSKDAYNVIINRLIRKGFYRESYMVLHEMIKKGFIPEISHFIAFIKRKCKLGDIYGAFQIRDEVETLGLVPIEVAESIVIRGLCQYEKLEEALIVFDNLIRRGLVPTAATFTTLIHGLCRKKGKIDEALYMKEVMEDLNLKPDVVTYNVVIAGLFNQNHLNMGFEMYKEMKQIGVLPNVATYRIMLAAAATAVASSKEIDISTESTMVLQDMQDRGFIPSFALENHCQTSSYHVQKQLHIAMRILNFI</sequence>
<feature type="repeat" description="PPR" evidence="2">
    <location>
        <begin position="287"/>
        <end position="321"/>
    </location>
</feature>
<comment type="caution">
    <text evidence="4">The sequence shown here is derived from an EMBL/GenBank/DDBJ whole genome shotgun (WGS) entry which is preliminary data.</text>
</comment>
<feature type="region of interest" description="Disordered" evidence="3">
    <location>
        <begin position="22"/>
        <end position="63"/>
    </location>
</feature>
<evidence type="ECO:0000256" key="1">
    <source>
        <dbReference type="ARBA" id="ARBA00022737"/>
    </source>
</evidence>
<feature type="repeat" description="PPR" evidence="2">
    <location>
        <begin position="1038"/>
        <end position="1073"/>
    </location>
</feature>
<feature type="repeat" description="PPR" evidence="2">
    <location>
        <begin position="680"/>
        <end position="715"/>
    </location>
</feature>
<evidence type="ECO:0000256" key="3">
    <source>
        <dbReference type="SAM" id="MobiDB-lite"/>
    </source>
</evidence>
<feature type="repeat" description="PPR" evidence="2">
    <location>
        <begin position="357"/>
        <end position="391"/>
    </location>
</feature>
<dbReference type="GO" id="GO:0007005">
    <property type="term" value="P:mitochondrion organization"/>
    <property type="evidence" value="ECO:0000318"/>
    <property type="project" value="GO_Central"/>
</dbReference>
<dbReference type="OMA" id="YLMGFRG"/>
<dbReference type="PANTHER" id="PTHR47934:SF6">
    <property type="entry name" value="MITOCHONDRIAL GROUP I INTRON SPLICING FACTOR CCM1-RELATED"/>
    <property type="match status" value="1"/>
</dbReference>
<dbReference type="GO" id="GO:0003729">
    <property type="term" value="F:mRNA binding"/>
    <property type="evidence" value="ECO:0000318"/>
    <property type="project" value="GO_Central"/>
</dbReference>
<feature type="repeat" description="PPR" evidence="2">
    <location>
        <begin position="1003"/>
        <end position="1037"/>
    </location>
</feature>
<evidence type="ECO:0000256" key="2">
    <source>
        <dbReference type="PROSITE-ProRule" id="PRU00708"/>
    </source>
</evidence>
<reference evidence="5" key="1">
    <citation type="journal article" date="2016" name="Nature">
        <title>The genome of the seagrass Zostera marina reveals angiosperm adaptation to the sea.</title>
        <authorList>
            <person name="Olsen J.L."/>
            <person name="Rouze P."/>
            <person name="Verhelst B."/>
            <person name="Lin Y.-C."/>
            <person name="Bayer T."/>
            <person name="Collen J."/>
            <person name="Dattolo E."/>
            <person name="De Paoli E."/>
            <person name="Dittami S."/>
            <person name="Maumus F."/>
            <person name="Michel G."/>
            <person name="Kersting A."/>
            <person name="Lauritano C."/>
            <person name="Lohaus R."/>
            <person name="Toepel M."/>
            <person name="Tonon T."/>
            <person name="Vanneste K."/>
            <person name="Amirebrahimi M."/>
            <person name="Brakel J."/>
            <person name="Bostroem C."/>
            <person name="Chovatia M."/>
            <person name="Grimwood J."/>
            <person name="Jenkins J.W."/>
            <person name="Jueterbock A."/>
            <person name="Mraz A."/>
            <person name="Stam W.T."/>
            <person name="Tice H."/>
            <person name="Bornberg-Bauer E."/>
            <person name="Green P.J."/>
            <person name="Pearson G.A."/>
            <person name="Procaccini G."/>
            <person name="Duarte C.M."/>
            <person name="Schmutz J."/>
            <person name="Reusch T.B.H."/>
            <person name="Van de Peer Y."/>
        </authorList>
    </citation>
    <scope>NUCLEOTIDE SEQUENCE [LARGE SCALE GENOMIC DNA]</scope>
    <source>
        <strain evidence="5">cv. Finnish</strain>
    </source>
</reference>
<feature type="repeat" description="PPR" evidence="2">
    <location>
        <begin position="462"/>
        <end position="496"/>
    </location>
</feature>
<feature type="repeat" description="PPR" evidence="2">
    <location>
        <begin position="1074"/>
        <end position="1108"/>
    </location>
</feature>
<dbReference type="InterPro" id="IPR051114">
    <property type="entry name" value="Mito_RNA_Proc_CCM1"/>
</dbReference>
<dbReference type="STRING" id="29655.A0A0K9NXW6"/>
<keyword evidence="1" id="KW-0677">Repeat</keyword>
<feature type="repeat" description="PPR" evidence="2">
    <location>
        <begin position="862"/>
        <end position="897"/>
    </location>
</feature>
<feature type="repeat" description="PPR" evidence="2">
    <location>
        <begin position="827"/>
        <end position="861"/>
    </location>
</feature>
<gene>
    <name evidence="4" type="ORF">ZOSMA_50G00200</name>
</gene>
<name>A0A0K9NXW6_ZOSMR</name>
<dbReference type="InterPro" id="IPR011990">
    <property type="entry name" value="TPR-like_helical_dom_sf"/>
</dbReference>
<proteinExistence type="predicted"/>
<dbReference type="InterPro" id="IPR002885">
    <property type="entry name" value="PPR_rpt"/>
</dbReference>
<feature type="repeat" description="PPR" evidence="2">
    <location>
        <begin position="716"/>
        <end position="750"/>
    </location>
</feature>
<accession>A0A0K9NXW6</accession>
<feature type="repeat" description="PPR" evidence="2">
    <location>
        <begin position="392"/>
        <end position="426"/>
    </location>
</feature>
<protein>
    <submittedName>
        <fullName evidence="4">Pentatricopeptide repeat-containing protein</fullName>
    </submittedName>
</protein>
<feature type="repeat" description="PPR" evidence="2">
    <location>
        <begin position="322"/>
        <end position="356"/>
    </location>
</feature>
<dbReference type="NCBIfam" id="TIGR00756">
    <property type="entry name" value="PPR"/>
    <property type="match status" value="15"/>
</dbReference>
<feature type="repeat" description="PPR" evidence="2">
    <location>
        <begin position="427"/>
        <end position="461"/>
    </location>
</feature>
<dbReference type="Proteomes" id="UP000036987">
    <property type="component" value="Unassembled WGS sequence"/>
</dbReference>
<feature type="repeat" description="PPR" evidence="2">
    <location>
        <begin position="933"/>
        <end position="967"/>
    </location>
</feature>
<dbReference type="PANTHER" id="PTHR47934">
    <property type="entry name" value="PENTATRICOPEPTIDE REPEAT-CONTAINING PROTEIN PET309, MITOCHONDRIAL"/>
    <property type="match status" value="1"/>
</dbReference>
<dbReference type="EMBL" id="LFYR01001452">
    <property type="protein sequence ID" value="KMZ61606.1"/>
    <property type="molecule type" value="Genomic_DNA"/>
</dbReference>
<dbReference type="AlphaFoldDB" id="A0A0K9NXW6"/>
<organism evidence="4 5">
    <name type="scientific">Zostera marina</name>
    <name type="common">Eelgrass</name>
    <dbReference type="NCBI Taxonomy" id="29655"/>
    <lineage>
        <taxon>Eukaryota</taxon>
        <taxon>Viridiplantae</taxon>
        <taxon>Streptophyta</taxon>
        <taxon>Embryophyta</taxon>
        <taxon>Tracheophyta</taxon>
        <taxon>Spermatophyta</taxon>
        <taxon>Magnoliopsida</taxon>
        <taxon>Liliopsida</taxon>
        <taxon>Zosteraceae</taxon>
        <taxon>Zostera</taxon>
    </lineage>
</organism>
<dbReference type="OrthoDB" id="185373at2759"/>